<sequence length="232" mass="25677">MARAERPKPLDADGEVPFSAANGPASEDLQHPTGEETRKLRYYGQRLAAESDMDSGPDASSNTALPYRSIFDAPMGNDFLSALQPEDLPLDSLIQALAFIRSIVHRYKQNGSFGTIVQFSPDREPTRPTIIFGFPQPPGDIGTELLLHESDTRLPIKVSCGGLDEAATAPTSWLNQRIKDHAQLDINDASIGEQRSFPRLEALEAISRPPVVQFWGYRIIPVITKFHRPRSN</sequence>
<dbReference type="EMBL" id="VXIS01000174">
    <property type="protein sequence ID" value="KAA8899027.1"/>
    <property type="molecule type" value="Genomic_DNA"/>
</dbReference>
<dbReference type="AlphaFoldDB" id="A0A5J5EPJ3"/>
<protein>
    <submittedName>
        <fullName evidence="2">Uncharacterized protein</fullName>
    </submittedName>
</protein>
<dbReference type="Proteomes" id="UP000326924">
    <property type="component" value="Unassembled WGS sequence"/>
</dbReference>
<keyword evidence="3" id="KW-1185">Reference proteome</keyword>
<reference evidence="2 3" key="1">
    <citation type="submission" date="2019-09" db="EMBL/GenBank/DDBJ databases">
        <title>Draft genome of the ectomycorrhizal ascomycete Sphaerosporella brunnea.</title>
        <authorList>
            <consortium name="DOE Joint Genome Institute"/>
            <person name="Benucci G.M."/>
            <person name="Marozzi G."/>
            <person name="Antonielli L."/>
            <person name="Sanchez S."/>
            <person name="Marco P."/>
            <person name="Wang X."/>
            <person name="Falini L.B."/>
            <person name="Barry K."/>
            <person name="Haridas S."/>
            <person name="Lipzen A."/>
            <person name="Labutti K."/>
            <person name="Grigoriev I.V."/>
            <person name="Murat C."/>
            <person name="Martin F."/>
            <person name="Albertini E."/>
            <person name="Donnini D."/>
            <person name="Bonito G."/>
        </authorList>
    </citation>
    <scope>NUCLEOTIDE SEQUENCE [LARGE SCALE GENOMIC DNA]</scope>
    <source>
        <strain evidence="2 3">Sb_GMNB300</strain>
    </source>
</reference>
<gene>
    <name evidence="2" type="ORF">FN846DRAFT_191330</name>
</gene>
<feature type="compositionally biased region" description="Basic and acidic residues" evidence="1">
    <location>
        <begin position="28"/>
        <end position="39"/>
    </location>
</feature>
<name>A0A5J5EPJ3_9PEZI</name>
<evidence type="ECO:0000313" key="2">
    <source>
        <dbReference type="EMBL" id="KAA8899027.1"/>
    </source>
</evidence>
<feature type="compositionally biased region" description="Basic and acidic residues" evidence="1">
    <location>
        <begin position="1"/>
        <end position="11"/>
    </location>
</feature>
<proteinExistence type="predicted"/>
<dbReference type="InParanoid" id="A0A5J5EPJ3"/>
<feature type="region of interest" description="Disordered" evidence="1">
    <location>
        <begin position="1"/>
        <end position="44"/>
    </location>
</feature>
<organism evidence="2 3">
    <name type="scientific">Sphaerosporella brunnea</name>
    <dbReference type="NCBI Taxonomy" id="1250544"/>
    <lineage>
        <taxon>Eukaryota</taxon>
        <taxon>Fungi</taxon>
        <taxon>Dikarya</taxon>
        <taxon>Ascomycota</taxon>
        <taxon>Pezizomycotina</taxon>
        <taxon>Pezizomycetes</taxon>
        <taxon>Pezizales</taxon>
        <taxon>Pyronemataceae</taxon>
        <taxon>Sphaerosporella</taxon>
    </lineage>
</organism>
<evidence type="ECO:0000313" key="3">
    <source>
        <dbReference type="Proteomes" id="UP000326924"/>
    </source>
</evidence>
<comment type="caution">
    <text evidence="2">The sequence shown here is derived from an EMBL/GenBank/DDBJ whole genome shotgun (WGS) entry which is preliminary data.</text>
</comment>
<accession>A0A5J5EPJ3</accession>
<evidence type="ECO:0000256" key="1">
    <source>
        <dbReference type="SAM" id="MobiDB-lite"/>
    </source>
</evidence>